<keyword evidence="1" id="KW-0472">Membrane</keyword>
<protein>
    <submittedName>
        <fullName evidence="2">Uncharacterized protein</fullName>
    </submittedName>
</protein>
<gene>
    <name evidence="2" type="ORF">METZ01_LOCUS225528</name>
</gene>
<accession>A0A382GDD2</accession>
<proteinExistence type="predicted"/>
<name>A0A382GDD2_9ZZZZ</name>
<feature type="non-terminal residue" evidence="2">
    <location>
        <position position="57"/>
    </location>
</feature>
<dbReference type="EMBL" id="UINC01054677">
    <property type="protein sequence ID" value="SVB72674.1"/>
    <property type="molecule type" value="Genomic_DNA"/>
</dbReference>
<dbReference type="AlphaFoldDB" id="A0A382GDD2"/>
<keyword evidence="1" id="KW-1133">Transmembrane helix</keyword>
<organism evidence="2">
    <name type="scientific">marine metagenome</name>
    <dbReference type="NCBI Taxonomy" id="408172"/>
    <lineage>
        <taxon>unclassified sequences</taxon>
        <taxon>metagenomes</taxon>
        <taxon>ecological metagenomes</taxon>
    </lineage>
</organism>
<evidence type="ECO:0000313" key="2">
    <source>
        <dbReference type="EMBL" id="SVB72674.1"/>
    </source>
</evidence>
<feature type="transmembrane region" description="Helical" evidence="1">
    <location>
        <begin position="12"/>
        <end position="29"/>
    </location>
</feature>
<reference evidence="2" key="1">
    <citation type="submission" date="2018-05" db="EMBL/GenBank/DDBJ databases">
        <authorList>
            <person name="Lanie J.A."/>
            <person name="Ng W.-L."/>
            <person name="Kazmierczak K.M."/>
            <person name="Andrzejewski T.M."/>
            <person name="Davidsen T.M."/>
            <person name="Wayne K.J."/>
            <person name="Tettelin H."/>
            <person name="Glass J.I."/>
            <person name="Rusch D."/>
            <person name="Podicherti R."/>
            <person name="Tsui H.-C.T."/>
            <person name="Winkler M.E."/>
        </authorList>
    </citation>
    <scope>NUCLEOTIDE SEQUENCE</scope>
</reference>
<sequence length="57" mass="6554">MEKYLIFSEKNPIYLLCGILVVAIVFRLYNFDETIPLSMDAVQFFSYAADITTVGRL</sequence>
<keyword evidence="1" id="KW-0812">Transmembrane</keyword>
<evidence type="ECO:0000256" key="1">
    <source>
        <dbReference type="SAM" id="Phobius"/>
    </source>
</evidence>